<keyword evidence="1" id="KW-1185">Reference proteome</keyword>
<protein>
    <submittedName>
        <fullName evidence="2">Galectin domain-containing protein</fullName>
    </submittedName>
</protein>
<sequence length="115" mass="13501">MNVTLDAEIRHGMLVLHFDNAYLCLFMQRTLHYRPTAANWRSMVTHSRCEPNLMIRFGYSTLSTALTEPIRYDFFIHDFGVNMFEVANTMVPFLPVLCSTVNASYRWQLIRTYTP</sequence>
<dbReference type="AlphaFoldDB" id="A0A7E4VNR3"/>
<reference evidence="2" key="2">
    <citation type="submission" date="2020-10" db="UniProtKB">
        <authorList>
            <consortium name="WormBaseParasite"/>
        </authorList>
    </citation>
    <scope>IDENTIFICATION</scope>
</reference>
<accession>A0A7E4VNR3</accession>
<name>A0A7E4VNR3_PANRE</name>
<organism evidence="1 2">
    <name type="scientific">Panagrellus redivivus</name>
    <name type="common">Microworm</name>
    <dbReference type="NCBI Taxonomy" id="6233"/>
    <lineage>
        <taxon>Eukaryota</taxon>
        <taxon>Metazoa</taxon>
        <taxon>Ecdysozoa</taxon>
        <taxon>Nematoda</taxon>
        <taxon>Chromadorea</taxon>
        <taxon>Rhabditida</taxon>
        <taxon>Tylenchina</taxon>
        <taxon>Panagrolaimomorpha</taxon>
        <taxon>Panagrolaimoidea</taxon>
        <taxon>Panagrolaimidae</taxon>
        <taxon>Panagrellus</taxon>
    </lineage>
</organism>
<evidence type="ECO:0000313" key="1">
    <source>
        <dbReference type="Proteomes" id="UP000492821"/>
    </source>
</evidence>
<dbReference type="WBParaSite" id="Pan_g231.t1">
    <property type="protein sequence ID" value="Pan_g231.t1"/>
    <property type="gene ID" value="Pan_g231"/>
</dbReference>
<evidence type="ECO:0000313" key="2">
    <source>
        <dbReference type="WBParaSite" id="Pan_g231.t1"/>
    </source>
</evidence>
<proteinExistence type="predicted"/>
<dbReference type="Proteomes" id="UP000492821">
    <property type="component" value="Unassembled WGS sequence"/>
</dbReference>
<reference evidence="1" key="1">
    <citation type="journal article" date="2013" name="Genetics">
        <title>The draft genome and transcriptome of Panagrellus redivivus are shaped by the harsh demands of a free-living lifestyle.</title>
        <authorList>
            <person name="Srinivasan J."/>
            <person name="Dillman A.R."/>
            <person name="Macchietto M.G."/>
            <person name="Heikkinen L."/>
            <person name="Lakso M."/>
            <person name="Fracchia K.M."/>
            <person name="Antoshechkin I."/>
            <person name="Mortazavi A."/>
            <person name="Wong G."/>
            <person name="Sternberg P.W."/>
        </authorList>
    </citation>
    <scope>NUCLEOTIDE SEQUENCE [LARGE SCALE GENOMIC DNA]</scope>
    <source>
        <strain evidence="1">MT8872</strain>
    </source>
</reference>